<evidence type="ECO:0000313" key="3">
    <source>
        <dbReference type="Proteomes" id="UP000306272"/>
    </source>
</evidence>
<feature type="region of interest" description="Disordered" evidence="1">
    <location>
        <begin position="1"/>
        <end position="21"/>
    </location>
</feature>
<dbReference type="AlphaFoldDB" id="A0A5C4L3D5"/>
<name>A0A5C4L3D5_PSEJE</name>
<evidence type="ECO:0000256" key="1">
    <source>
        <dbReference type="SAM" id="MobiDB-lite"/>
    </source>
</evidence>
<reference evidence="2" key="1">
    <citation type="submission" date="2019-06" db="EMBL/GenBank/DDBJ databases">
        <title>Pseudomonas-derived Butenolides : (Bio)synthesis of Styrolides.</title>
        <authorList>
            <person name="Klapper M."/>
            <person name="Chowdhury S."/>
            <person name="Stallforth P."/>
        </authorList>
    </citation>
    <scope>NUCLEOTIDE SEQUENCE [LARGE SCALE GENOMIC DNA]</scope>
    <source>
        <strain evidence="2">EC-S101</strain>
    </source>
</reference>
<protein>
    <submittedName>
        <fullName evidence="2">Uncharacterized protein</fullName>
    </submittedName>
</protein>
<sequence>MNKEENPLNAPTSDSIRKGELSISELSDSGATFIFWSDNPEVHIDAAYIRYDGTQSEINRQVGNQNKIILPVSKATVKGWLGKKLYAQCIGTLGEWQHTSPPTHFTVVP</sequence>
<dbReference type="Proteomes" id="UP000306272">
    <property type="component" value="Unassembled WGS sequence"/>
</dbReference>
<comment type="caution">
    <text evidence="2">The sequence shown here is derived from an EMBL/GenBank/DDBJ whole genome shotgun (WGS) entry which is preliminary data.</text>
</comment>
<accession>A0A5C4L3D5</accession>
<keyword evidence="3" id="KW-1185">Reference proteome</keyword>
<dbReference type="EMBL" id="VDDB01000004">
    <property type="protein sequence ID" value="TNB99333.1"/>
    <property type="molecule type" value="Genomic_DNA"/>
</dbReference>
<dbReference type="RefSeq" id="WP_139053862.1">
    <property type="nucleotide sequence ID" value="NZ_VDDB01000004.1"/>
</dbReference>
<organism evidence="2 3">
    <name type="scientific">Pseudomonas jessenii</name>
    <dbReference type="NCBI Taxonomy" id="77298"/>
    <lineage>
        <taxon>Bacteria</taxon>
        <taxon>Pseudomonadati</taxon>
        <taxon>Pseudomonadota</taxon>
        <taxon>Gammaproteobacteria</taxon>
        <taxon>Pseudomonadales</taxon>
        <taxon>Pseudomonadaceae</taxon>
        <taxon>Pseudomonas</taxon>
    </lineage>
</organism>
<proteinExistence type="predicted"/>
<gene>
    <name evidence="2" type="ORF">FHG55_05030</name>
</gene>
<evidence type="ECO:0000313" key="2">
    <source>
        <dbReference type="EMBL" id="TNB99333.1"/>
    </source>
</evidence>